<dbReference type="OrthoDB" id="60033at2759"/>
<comment type="caution">
    <text evidence="7">The sequence shown here is derived from an EMBL/GenBank/DDBJ whole genome shotgun (WGS) entry which is preliminary data.</text>
</comment>
<keyword evidence="2" id="KW-0804">Transcription</keyword>
<evidence type="ECO:0000256" key="1">
    <source>
        <dbReference type="ARBA" id="ARBA00023015"/>
    </source>
</evidence>
<keyword evidence="3" id="KW-0539">Nucleus</keyword>
<dbReference type="NCBIfam" id="TIGR01557">
    <property type="entry name" value="myb_SHAQKYF"/>
    <property type="match status" value="1"/>
</dbReference>
<keyword evidence="4" id="KW-0175">Coiled coil</keyword>
<dbReference type="PANTHER" id="PTHR31442:SF40">
    <property type="entry name" value="HOMEODOMAIN-LIKE SUPERFAMILY PROTEIN"/>
    <property type="match status" value="1"/>
</dbReference>
<dbReference type="GO" id="GO:0003700">
    <property type="term" value="F:DNA-binding transcription factor activity"/>
    <property type="evidence" value="ECO:0007669"/>
    <property type="project" value="InterPro"/>
</dbReference>
<feature type="compositionally biased region" description="Polar residues" evidence="5">
    <location>
        <begin position="1"/>
        <end position="20"/>
    </location>
</feature>
<feature type="region of interest" description="Disordered" evidence="5">
    <location>
        <begin position="417"/>
        <end position="464"/>
    </location>
</feature>
<dbReference type="Proteomes" id="UP000247409">
    <property type="component" value="Unassembled WGS sequence"/>
</dbReference>
<feature type="region of interest" description="Disordered" evidence="5">
    <location>
        <begin position="1"/>
        <end position="23"/>
    </location>
</feature>
<dbReference type="STRING" id="448386.A0A2V3J6D2"/>
<evidence type="ECO:0000256" key="2">
    <source>
        <dbReference type="ARBA" id="ARBA00023163"/>
    </source>
</evidence>
<feature type="domain" description="HTH myb-type" evidence="6">
    <location>
        <begin position="318"/>
        <end position="377"/>
    </location>
</feature>
<dbReference type="EMBL" id="NBIV01000001">
    <property type="protein sequence ID" value="PXF49986.1"/>
    <property type="molecule type" value="Genomic_DNA"/>
</dbReference>
<dbReference type="GO" id="GO:0005634">
    <property type="term" value="C:nucleus"/>
    <property type="evidence" value="ECO:0007669"/>
    <property type="project" value="TreeGrafter"/>
</dbReference>
<dbReference type="PROSITE" id="PS51294">
    <property type="entry name" value="HTH_MYB"/>
    <property type="match status" value="1"/>
</dbReference>
<dbReference type="FunFam" id="1.10.10.60:FF:000007">
    <property type="entry name" value="Two-component response regulator"/>
    <property type="match status" value="1"/>
</dbReference>
<feature type="region of interest" description="Disordered" evidence="5">
    <location>
        <begin position="104"/>
        <end position="132"/>
    </location>
</feature>
<dbReference type="Gene3D" id="1.10.10.60">
    <property type="entry name" value="Homeodomain-like"/>
    <property type="match status" value="1"/>
</dbReference>
<feature type="compositionally biased region" description="Polar residues" evidence="5">
    <location>
        <begin position="455"/>
        <end position="464"/>
    </location>
</feature>
<evidence type="ECO:0000313" key="7">
    <source>
        <dbReference type="EMBL" id="PXF49986.1"/>
    </source>
</evidence>
<evidence type="ECO:0000256" key="3">
    <source>
        <dbReference type="ARBA" id="ARBA00023242"/>
    </source>
</evidence>
<organism evidence="7 8">
    <name type="scientific">Gracilariopsis chorda</name>
    <dbReference type="NCBI Taxonomy" id="448386"/>
    <lineage>
        <taxon>Eukaryota</taxon>
        <taxon>Rhodophyta</taxon>
        <taxon>Florideophyceae</taxon>
        <taxon>Rhodymeniophycidae</taxon>
        <taxon>Gracilariales</taxon>
        <taxon>Gracilariaceae</taxon>
        <taxon>Gracilariopsis</taxon>
    </lineage>
</organism>
<feature type="coiled-coil region" evidence="4">
    <location>
        <begin position="366"/>
        <end position="398"/>
    </location>
</feature>
<dbReference type="AlphaFoldDB" id="A0A2V3J6D2"/>
<dbReference type="InterPro" id="IPR006447">
    <property type="entry name" value="Myb_dom_plants"/>
</dbReference>
<protein>
    <submittedName>
        <fullName evidence="7">Transcription factor BOA</fullName>
    </submittedName>
</protein>
<dbReference type="InterPro" id="IPR017930">
    <property type="entry name" value="Myb_dom"/>
</dbReference>
<dbReference type="InterPro" id="IPR009057">
    <property type="entry name" value="Homeodomain-like_sf"/>
</dbReference>
<evidence type="ECO:0000259" key="6">
    <source>
        <dbReference type="PROSITE" id="PS51294"/>
    </source>
</evidence>
<evidence type="ECO:0000256" key="5">
    <source>
        <dbReference type="SAM" id="MobiDB-lite"/>
    </source>
</evidence>
<keyword evidence="1" id="KW-0805">Transcription regulation</keyword>
<keyword evidence="8" id="KW-1185">Reference proteome</keyword>
<reference evidence="7 8" key="1">
    <citation type="journal article" date="2018" name="Mol. Biol. Evol.">
        <title>Analysis of the draft genome of the red seaweed Gracilariopsis chorda provides insights into genome size evolution in Rhodophyta.</title>
        <authorList>
            <person name="Lee J."/>
            <person name="Yang E.C."/>
            <person name="Graf L."/>
            <person name="Yang J.H."/>
            <person name="Qiu H."/>
            <person name="Zel Zion U."/>
            <person name="Chan C.X."/>
            <person name="Stephens T.G."/>
            <person name="Weber A.P.M."/>
            <person name="Boo G.H."/>
            <person name="Boo S.M."/>
            <person name="Kim K.M."/>
            <person name="Shin Y."/>
            <person name="Jung M."/>
            <person name="Lee S.J."/>
            <person name="Yim H.S."/>
            <person name="Lee J.H."/>
            <person name="Bhattacharya D."/>
            <person name="Yoon H.S."/>
        </authorList>
    </citation>
    <scope>NUCLEOTIDE SEQUENCE [LARGE SCALE GENOMIC DNA]</scope>
    <source>
        <strain evidence="7 8">SKKU-2015</strain>
        <tissue evidence="7">Whole body</tissue>
    </source>
</reference>
<gene>
    <name evidence="7" type="ORF">BWQ96_00146</name>
</gene>
<dbReference type="InterPro" id="IPR044841">
    <property type="entry name" value="LUX/BOA-like"/>
</dbReference>
<feature type="compositionally biased region" description="Basic and acidic residues" evidence="5">
    <location>
        <begin position="231"/>
        <end position="271"/>
    </location>
</feature>
<accession>A0A2V3J6D2</accession>
<feature type="region of interest" description="Disordered" evidence="5">
    <location>
        <begin position="222"/>
        <end position="325"/>
    </location>
</feature>
<dbReference type="SUPFAM" id="SSF46689">
    <property type="entry name" value="Homeodomain-like"/>
    <property type="match status" value="1"/>
</dbReference>
<dbReference type="PANTHER" id="PTHR31442">
    <property type="entry name" value="HOMEODOMAIN-LIKE SUPERFAMILY PROTEIN-RELATED"/>
    <property type="match status" value="1"/>
</dbReference>
<feature type="compositionally biased region" description="Polar residues" evidence="5">
    <location>
        <begin position="272"/>
        <end position="296"/>
    </location>
</feature>
<feature type="compositionally biased region" description="Polar residues" evidence="5">
    <location>
        <begin position="423"/>
        <end position="441"/>
    </location>
</feature>
<proteinExistence type="predicted"/>
<evidence type="ECO:0000313" key="8">
    <source>
        <dbReference type="Proteomes" id="UP000247409"/>
    </source>
</evidence>
<name>A0A2V3J6D2_9FLOR</name>
<sequence length="464" mass="52245">MNPEQQQASLYPPGQTQQGPHNEHAYARAWTSQPPLRYEHVPSTSAVPGVVTMTVYAVPCAYTANNEPLFLQFGTQTAAEAARYAINLEQRYWQMRSQAEARGEYTRSPATLNRSGKPYDPTIPQHNDRYDPYESGYLRRNTQNYEYPYPSTDATQATRTEYNVTTNQSAAYDPQQQHCSQVQGPVYAEPDIARSVVPDISRTQPVTAVKDSYNEANASTAVHIAPVNRDPTFDTEDRCSDRSRRDPGQLSSTHKEQSVHHDSNDIRDTSRHNTNVHDASNPTDVDTKRTNCTGSEKATRARGSKRYSEGQSQNTDERPKRSRLNWSPKLHASFLAAVQKLGIEHAVPTAIIREMKAEGLSRENVASHLQKYRSMLKKEKEDAEKRELLETLKTLMENDPNNPQKSLTDEDVLKVAAERKRSFQNSKSAHHQAPTQGSANPLRNEAAPSKERCEATSTNPRPNR</sequence>
<evidence type="ECO:0000256" key="4">
    <source>
        <dbReference type="SAM" id="Coils"/>
    </source>
</evidence>
<dbReference type="GO" id="GO:0003677">
    <property type="term" value="F:DNA binding"/>
    <property type="evidence" value="ECO:0007669"/>
    <property type="project" value="InterPro"/>
</dbReference>